<evidence type="ECO:0000259" key="2">
    <source>
        <dbReference type="Pfam" id="PF14219"/>
    </source>
</evidence>
<organism evidence="3 4">
    <name type="scientific">Streptomyces naganishii JCM 4654</name>
    <dbReference type="NCBI Taxonomy" id="1306179"/>
    <lineage>
        <taxon>Bacteria</taxon>
        <taxon>Bacillati</taxon>
        <taxon>Actinomycetota</taxon>
        <taxon>Actinomycetes</taxon>
        <taxon>Kitasatosporales</taxon>
        <taxon>Streptomycetaceae</taxon>
        <taxon>Streptomyces</taxon>
    </lineage>
</organism>
<reference evidence="3" key="2">
    <citation type="submission" date="2020-09" db="EMBL/GenBank/DDBJ databases">
        <authorList>
            <person name="Sun Q."/>
            <person name="Ohkuma M."/>
        </authorList>
    </citation>
    <scope>NUCLEOTIDE SEQUENCE</scope>
    <source>
        <strain evidence="3">JCM 4654</strain>
    </source>
</reference>
<feature type="transmembrane region" description="Helical" evidence="1">
    <location>
        <begin position="194"/>
        <end position="215"/>
    </location>
</feature>
<keyword evidence="1" id="KW-0472">Membrane</keyword>
<evidence type="ECO:0000256" key="1">
    <source>
        <dbReference type="SAM" id="Phobius"/>
    </source>
</evidence>
<protein>
    <recommendedName>
        <fullName evidence="2">DUF4328 domain-containing protein</fullName>
    </recommendedName>
</protein>
<dbReference type="Pfam" id="PF14219">
    <property type="entry name" value="DUF4328"/>
    <property type="match status" value="1"/>
</dbReference>
<proteinExistence type="predicted"/>
<dbReference type="InterPro" id="IPR025565">
    <property type="entry name" value="DUF4328"/>
</dbReference>
<dbReference type="RefSeq" id="WP_229865381.1">
    <property type="nucleotide sequence ID" value="NZ_BMVF01000009.1"/>
</dbReference>
<keyword evidence="1" id="KW-1133">Transmembrane helix</keyword>
<sequence>MDGSQQSLPTHVSQAGAERPRAVTGAATAATVLVSLALVHEVLLTVANWRVYLVVHDFLAGRATAAEVLATDSDALADLGSVWVSALVWFAAGVACLVWLWRARINSELMNGAAAHRRARGWVVGSWIAPVANLWIPYQVVSDVWRASAPRRSVPVTLVTAWWALFLVANFVVKPIQWRMSSRFDDEQDVLSNANMSTLLTALYVAAGLLFVLIVRRVTAWQTHHHVQDAV</sequence>
<feature type="transmembrane region" description="Helical" evidence="1">
    <location>
        <begin position="153"/>
        <end position="173"/>
    </location>
</feature>
<feature type="domain" description="DUF4328" evidence="2">
    <location>
        <begin position="67"/>
        <end position="220"/>
    </location>
</feature>
<keyword evidence="4" id="KW-1185">Reference proteome</keyword>
<evidence type="ECO:0000313" key="3">
    <source>
        <dbReference type="EMBL" id="GHD91020.1"/>
    </source>
</evidence>
<evidence type="ECO:0000313" key="4">
    <source>
        <dbReference type="Proteomes" id="UP000608955"/>
    </source>
</evidence>
<accession>A0A919CVY8</accession>
<dbReference type="AlphaFoldDB" id="A0A919CVY8"/>
<keyword evidence="1" id="KW-0812">Transmembrane</keyword>
<comment type="caution">
    <text evidence="3">The sequence shown here is derived from an EMBL/GenBank/DDBJ whole genome shotgun (WGS) entry which is preliminary data.</text>
</comment>
<dbReference type="EMBL" id="BMVF01000009">
    <property type="protein sequence ID" value="GHD91020.1"/>
    <property type="molecule type" value="Genomic_DNA"/>
</dbReference>
<reference evidence="3" key="1">
    <citation type="journal article" date="2014" name="Int. J. Syst. Evol. Microbiol.">
        <title>Complete genome sequence of Corynebacterium casei LMG S-19264T (=DSM 44701T), isolated from a smear-ripened cheese.</title>
        <authorList>
            <consortium name="US DOE Joint Genome Institute (JGI-PGF)"/>
            <person name="Walter F."/>
            <person name="Albersmeier A."/>
            <person name="Kalinowski J."/>
            <person name="Ruckert C."/>
        </authorList>
    </citation>
    <scope>NUCLEOTIDE SEQUENCE</scope>
    <source>
        <strain evidence="3">JCM 4654</strain>
    </source>
</reference>
<feature type="transmembrane region" description="Helical" evidence="1">
    <location>
        <begin position="122"/>
        <end position="141"/>
    </location>
</feature>
<feature type="transmembrane region" description="Helical" evidence="1">
    <location>
        <begin position="82"/>
        <end position="101"/>
    </location>
</feature>
<gene>
    <name evidence="3" type="ORF">GCM10010508_37930</name>
</gene>
<name>A0A919CVY8_9ACTN</name>
<dbReference type="Proteomes" id="UP000608955">
    <property type="component" value="Unassembled WGS sequence"/>
</dbReference>